<feature type="compositionally biased region" description="Basic and acidic residues" evidence="1">
    <location>
        <begin position="22"/>
        <end position="32"/>
    </location>
</feature>
<keyword evidence="3" id="KW-1185">Reference proteome</keyword>
<feature type="region of interest" description="Disordered" evidence="1">
    <location>
        <begin position="73"/>
        <end position="136"/>
    </location>
</feature>
<feature type="compositionally biased region" description="Gly residues" evidence="1">
    <location>
        <begin position="37"/>
        <end position="55"/>
    </location>
</feature>
<comment type="caution">
    <text evidence="2">The sequence shown here is derived from an EMBL/GenBank/DDBJ whole genome shotgun (WGS) entry which is preliminary data.</text>
</comment>
<protein>
    <submittedName>
        <fullName evidence="2">Uncharacterized protein</fullName>
    </submittedName>
</protein>
<evidence type="ECO:0000313" key="2">
    <source>
        <dbReference type="EMBL" id="TGO24615.1"/>
    </source>
</evidence>
<accession>A0A4Z1FJI3</accession>
<dbReference type="Proteomes" id="UP000297910">
    <property type="component" value="Unassembled WGS sequence"/>
</dbReference>
<proteinExistence type="predicted"/>
<evidence type="ECO:0000313" key="3">
    <source>
        <dbReference type="Proteomes" id="UP000297910"/>
    </source>
</evidence>
<name>A0A4Z1FJI3_9HELO</name>
<gene>
    <name evidence="2" type="ORF">BPAE_0098g00040</name>
</gene>
<dbReference type="AlphaFoldDB" id="A0A4Z1FJI3"/>
<evidence type="ECO:0000256" key="1">
    <source>
        <dbReference type="SAM" id="MobiDB-lite"/>
    </source>
</evidence>
<feature type="region of interest" description="Disordered" evidence="1">
    <location>
        <begin position="1"/>
        <end position="59"/>
    </location>
</feature>
<organism evidence="2 3">
    <name type="scientific">Botrytis paeoniae</name>
    <dbReference type="NCBI Taxonomy" id="278948"/>
    <lineage>
        <taxon>Eukaryota</taxon>
        <taxon>Fungi</taxon>
        <taxon>Dikarya</taxon>
        <taxon>Ascomycota</taxon>
        <taxon>Pezizomycotina</taxon>
        <taxon>Leotiomycetes</taxon>
        <taxon>Helotiales</taxon>
        <taxon>Sclerotiniaceae</taxon>
        <taxon>Botrytis</taxon>
    </lineage>
</organism>
<dbReference type="EMBL" id="PQXI01000098">
    <property type="protein sequence ID" value="TGO24615.1"/>
    <property type="molecule type" value="Genomic_DNA"/>
</dbReference>
<reference evidence="2 3" key="1">
    <citation type="submission" date="2017-12" db="EMBL/GenBank/DDBJ databases">
        <title>Comparative genomics of Botrytis spp.</title>
        <authorList>
            <person name="Valero-Jimenez C.A."/>
            <person name="Tapia P."/>
            <person name="Veloso J."/>
            <person name="Silva-Moreno E."/>
            <person name="Staats M."/>
            <person name="Valdes J.H."/>
            <person name="Van Kan J.A.L."/>
        </authorList>
    </citation>
    <scope>NUCLEOTIDE SEQUENCE [LARGE SCALE GENOMIC DNA]</scope>
    <source>
        <strain evidence="2 3">Bp0003</strain>
    </source>
</reference>
<sequence>MLDRLRRMVRSTPGDSRHRGRRREEDRGDNIESNRGGTIGATRGGTMGRTRGGTMGQNREQASCVGHIGRNEYQYRGPAPSDSHTQSIFSPGRSWNVFRSRHPRHPDPTPPHDYGSPTSRDSSLPRYFCPPPYGAP</sequence>